<evidence type="ECO:0000313" key="1">
    <source>
        <dbReference type="EMBL" id="CAG8815624.1"/>
    </source>
</evidence>
<gene>
    <name evidence="1" type="ORF">RPERSI_LOCUS24266</name>
</gene>
<feature type="non-terminal residue" evidence="1">
    <location>
        <position position="1"/>
    </location>
</feature>
<accession>A0ACA9RXW9</accession>
<evidence type="ECO:0000313" key="2">
    <source>
        <dbReference type="Proteomes" id="UP000789920"/>
    </source>
</evidence>
<dbReference type="Proteomes" id="UP000789920">
    <property type="component" value="Unassembled WGS sequence"/>
</dbReference>
<keyword evidence="2" id="KW-1185">Reference proteome</keyword>
<dbReference type="EMBL" id="CAJVQC010077513">
    <property type="protein sequence ID" value="CAG8815624.1"/>
    <property type="molecule type" value="Genomic_DNA"/>
</dbReference>
<comment type="caution">
    <text evidence="1">The sequence shown here is derived from an EMBL/GenBank/DDBJ whole genome shotgun (WGS) entry which is preliminary data.</text>
</comment>
<reference evidence="1" key="1">
    <citation type="submission" date="2021-06" db="EMBL/GenBank/DDBJ databases">
        <authorList>
            <person name="Kallberg Y."/>
            <person name="Tangrot J."/>
            <person name="Rosling A."/>
        </authorList>
    </citation>
    <scope>NUCLEOTIDE SEQUENCE</scope>
    <source>
        <strain evidence="1">MA461A</strain>
    </source>
</reference>
<feature type="non-terminal residue" evidence="1">
    <location>
        <position position="117"/>
    </location>
</feature>
<sequence>KEKLKEVLKVKLKERIHMKKMQTNDHNGINTTGSNVKDVKDGVDNGDGGSNKDVMDRESAPDNAPTNLFRPSPLPCIVPATTASTTTQINTITPKKYTTNIKKKGTKSPNTFETSAL</sequence>
<organism evidence="1 2">
    <name type="scientific">Racocetra persica</name>
    <dbReference type="NCBI Taxonomy" id="160502"/>
    <lineage>
        <taxon>Eukaryota</taxon>
        <taxon>Fungi</taxon>
        <taxon>Fungi incertae sedis</taxon>
        <taxon>Mucoromycota</taxon>
        <taxon>Glomeromycotina</taxon>
        <taxon>Glomeromycetes</taxon>
        <taxon>Diversisporales</taxon>
        <taxon>Gigasporaceae</taxon>
        <taxon>Racocetra</taxon>
    </lineage>
</organism>
<protein>
    <submittedName>
        <fullName evidence="1">19084_t:CDS:1</fullName>
    </submittedName>
</protein>
<name>A0ACA9RXW9_9GLOM</name>
<proteinExistence type="predicted"/>